<name>A0ABR2NGY1_9ROSI</name>
<evidence type="ECO:0000313" key="1">
    <source>
        <dbReference type="EMBL" id="KAK8975416.1"/>
    </source>
</evidence>
<accession>A0ABR2NGY1</accession>
<keyword evidence="2" id="KW-1185">Reference proteome</keyword>
<protein>
    <submittedName>
        <fullName evidence="1">Uncharacterized protein</fullName>
    </submittedName>
</protein>
<dbReference type="EMBL" id="JBBPBN010000146">
    <property type="protein sequence ID" value="KAK8975416.1"/>
    <property type="molecule type" value="Genomic_DNA"/>
</dbReference>
<proteinExistence type="predicted"/>
<sequence length="106" mass="12285">MFDTPRGISDEDWPTRFIILCWLIWKRRCSFVLASEVRHLEDILAKGNRLVEECRRAFYRQAEPPIVFPVAPNDVRSLIEDDRVQSDSMRLPLVRAGAAPFDPGEN</sequence>
<comment type="caution">
    <text evidence="1">The sequence shown here is derived from an EMBL/GenBank/DDBJ whole genome shotgun (WGS) entry which is preliminary data.</text>
</comment>
<dbReference type="Proteomes" id="UP001396334">
    <property type="component" value="Unassembled WGS sequence"/>
</dbReference>
<reference evidence="1 2" key="1">
    <citation type="journal article" date="2024" name="G3 (Bethesda)">
        <title>Genome assembly of Hibiscus sabdariffa L. provides insights into metabolisms of medicinal natural products.</title>
        <authorList>
            <person name="Kim T."/>
        </authorList>
    </citation>
    <scope>NUCLEOTIDE SEQUENCE [LARGE SCALE GENOMIC DNA]</scope>
    <source>
        <strain evidence="1">TK-2024</strain>
        <tissue evidence="1">Old leaves</tissue>
    </source>
</reference>
<organism evidence="1 2">
    <name type="scientific">Hibiscus sabdariffa</name>
    <name type="common">roselle</name>
    <dbReference type="NCBI Taxonomy" id="183260"/>
    <lineage>
        <taxon>Eukaryota</taxon>
        <taxon>Viridiplantae</taxon>
        <taxon>Streptophyta</taxon>
        <taxon>Embryophyta</taxon>
        <taxon>Tracheophyta</taxon>
        <taxon>Spermatophyta</taxon>
        <taxon>Magnoliopsida</taxon>
        <taxon>eudicotyledons</taxon>
        <taxon>Gunneridae</taxon>
        <taxon>Pentapetalae</taxon>
        <taxon>rosids</taxon>
        <taxon>malvids</taxon>
        <taxon>Malvales</taxon>
        <taxon>Malvaceae</taxon>
        <taxon>Malvoideae</taxon>
        <taxon>Hibiscus</taxon>
    </lineage>
</organism>
<gene>
    <name evidence="1" type="ORF">V6N11_057510</name>
</gene>
<evidence type="ECO:0000313" key="2">
    <source>
        <dbReference type="Proteomes" id="UP001396334"/>
    </source>
</evidence>